<dbReference type="GO" id="GO:0005829">
    <property type="term" value="C:cytosol"/>
    <property type="evidence" value="ECO:0007669"/>
    <property type="project" value="TreeGrafter"/>
</dbReference>
<dbReference type="InterPro" id="IPR023210">
    <property type="entry name" value="NADP_OxRdtase_dom"/>
</dbReference>
<dbReference type="InterPro" id="IPR020476">
    <property type="entry name" value="Nudix_hydrolase"/>
</dbReference>
<evidence type="ECO:0000313" key="5">
    <source>
        <dbReference type="Proteomes" id="UP000653480"/>
    </source>
</evidence>
<sequence>MEHVNLALGAMRFGSQVDKRAAFDLLDRFVDGGGTLIDTANCYAFWSDPDGAGGHSEKVIGEWLAKRPGLRDRVRLSTKAGAQPVGGGEWPANREGLSAAAIKTAAEDSLRRLRTDHVELFWTHMEDRSVSPEETGHALALLVESGTAGRLGASNHPLWRVERARQIARANGWPGYTALQLRHSYLSPRPWAKVPDQTHRFGWVTDEVLDYVAVHPEVALWAYTPLLNGSYTRDDRPLSEAYDHPGTSRRLAVLTDVAAELGVTRNQVVLAWLAGGVPPLTPIVGVSNAAQLDEALAGVALTLPESCARAWTRWPERRRRPHRLSGHDLGSGHAIGAAMIPADVFYAGLFKVAAAAAGFLTDSSGRVLLVKPGYRDHWGWPGGHIDEGESPEAACGRELAEELGLSRQVGRLLVFQWVPPLDDRPIPLVHFLFDCGTVEDGTSVTLQEEELDDYGFFTAEQAASVMPAYLLARLTAAQRARTTGETVYLPAAVAE</sequence>
<dbReference type="PROSITE" id="PS00893">
    <property type="entry name" value="NUDIX_BOX"/>
    <property type="match status" value="1"/>
</dbReference>
<reference evidence="4" key="2">
    <citation type="submission" date="2020-09" db="EMBL/GenBank/DDBJ databases">
        <authorList>
            <person name="Sun Q."/>
            <person name="Zhou Y."/>
        </authorList>
    </citation>
    <scope>NUCLEOTIDE SEQUENCE</scope>
    <source>
        <strain evidence="4">CGMCC 4.7138</strain>
    </source>
</reference>
<dbReference type="AlphaFoldDB" id="A0A8H9GVX6"/>
<dbReference type="InterPro" id="IPR036812">
    <property type="entry name" value="NAD(P)_OxRdtase_dom_sf"/>
</dbReference>
<feature type="domain" description="Nudix hydrolase" evidence="3">
    <location>
        <begin position="350"/>
        <end position="480"/>
    </location>
</feature>
<dbReference type="PRINTS" id="PR00502">
    <property type="entry name" value="NUDIXFAMILY"/>
</dbReference>
<name>A0A8H9GVX6_9ACTN</name>
<comment type="caution">
    <text evidence="4">The sequence shown here is derived from an EMBL/GenBank/DDBJ whole genome shotgun (WGS) entry which is preliminary data.</text>
</comment>
<dbReference type="GO" id="GO:0016787">
    <property type="term" value="F:hydrolase activity"/>
    <property type="evidence" value="ECO:0007669"/>
    <property type="project" value="UniProtKB-KW"/>
</dbReference>
<evidence type="ECO:0000256" key="1">
    <source>
        <dbReference type="ARBA" id="ARBA00005582"/>
    </source>
</evidence>
<dbReference type="SUPFAM" id="SSF55811">
    <property type="entry name" value="Nudix"/>
    <property type="match status" value="1"/>
</dbReference>
<evidence type="ECO:0000259" key="3">
    <source>
        <dbReference type="PROSITE" id="PS51462"/>
    </source>
</evidence>
<proteinExistence type="inferred from homology"/>
<dbReference type="PANTHER" id="PTHR43364">
    <property type="entry name" value="NADH-SPECIFIC METHYLGLYOXAL REDUCTASE-RELATED"/>
    <property type="match status" value="1"/>
</dbReference>
<reference evidence="4" key="1">
    <citation type="journal article" date="2014" name="Int. J. Syst. Evol. Microbiol.">
        <title>Complete genome sequence of Corynebacterium casei LMG S-19264T (=DSM 44701T), isolated from a smear-ripened cheese.</title>
        <authorList>
            <consortium name="US DOE Joint Genome Institute (JGI-PGF)"/>
            <person name="Walter F."/>
            <person name="Albersmeier A."/>
            <person name="Kalinowski J."/>
            <person name="Ruckert C."/>
        </authorList>
    </citation>
    <scope>NUCLEOTIDE SEQUENCE</scope>
    <source>
        <strain evidence="4">CGMCC 4.7138</strain>
    </source>
</reference>
<organism evidence="4 5">
    <name type="scientific">Microbispora bryophytorum</name>
    <dbReference type="NCBI Taxonomy" id="1460882"/>
    <lineage>
        <taxon>Bacteria</taxon>
        <taxon>Bacillati</taxon>
        <taxon>Actinomycetota</taxon>
        <taxon>Actinomycetes</taxon>
        <taxon>Streptosporangiales</taxon>
        <taxon>Streptosporangiaceae</taxon>
        <taxon>Microbispora</taxon>
    </lineage>
</organism>
<dbReference type="CDD" id="cd18876">
    <property type="entry name" value="NUDIX_Hydrolase"/>
    <property type="match status" value="1"/>
</dbReference>
<dbReference type="Proteomes" id="UP000653480">
    <property type="component" value="Unassembled WGS sequence"/>
</dbReference>
<dbReference type="RefSeq" id="WP_142567757.1">
    <property type="nucleotide sequence ID" value="NZ_BMMN01000001.1"/>
</dbReference>
<comment type="similarity">
    <text evidence="1">Belongs to the Nudix hydrolase family.</text>
</comment>
<dbReference type="Pfam" id="PF00248">
    <property type="entry name" value="Aldo_ket_red"/>
    <property type="match status" value="1"/>
</dbReference>
<dbReference type="SUPFAM" id="SSF51430">
    <property type="entry name" value="NAD(P)-linked oxidoreductase"/>
    <property type="match status" value="1"/>
</dbReference>
<dbReference type="InterPro" id="IPR015797">
    <property type="entry name" value="NUDIX_hydrolase-like_dom_sf"/>
</dbReference>
<protein>
    <recommendedName>
        <fullName evidence="3">Nudix hydrolase domain-containing protein</fullName>
    </recommendedName>
</protein>
<dbReference type="PROSITE" id="PS51462">
    <property type="entry name" value="NUDIX"/>
    <property type="match status" value="1"/>
</dbReference>
<dbReference type="OrthoDB" id="9768793at2"/>
<dbReference type="Gene3D" id="3.20.20.100">
    <property type="entry name" value="NADP-dependent oxidoreductase domain"/>
    <property type="match status" value="1"/>
</dbReference>
<dbReference type="InterPro" id="IPR000086">
    <property type="entry name" value="NUDIX_hydrolase_dom"/>
</dbReference>
<evidence type="ECO:0000256" key="2">
    <source>
        <dbReference type="ARBA" id="ARBA00022801"/>
    </source>
</evidence>
<dbReference type="Pfam" id="PF00293">
    <property type="entry name" value="NUDIX"/>
    <property type="match status" value="1"/>
</dbReference>
<dbReference type="Gene3D" id="3.90.79.10">
    <property type="entry name" value="Nucleoside Triphosphate Pyrophosphohydrolase"/>
    <property type="match status" value="1"/>
</dbReference>
<dbReference type="InterPro" id="IPR020084">
    <property type="entry name" value="NUDIX_hydrolase_CS"/>
</dbReference>
<keyword evidence="5" id="KW-1185">Reference proteome</keyword>
<keyword evidence="2" id="KW-0378">Hydrolase</keyword>
<evidence type="ECO:0000313" key="4">
    <source>
        <dbReference type="EMBL" id="GGN99469.1"/>
    </source>
</evidence>
<gene>
    <name evidence="4" type="ORF">GCM10011574_05140</name>
</gene>
<dbReference type="EMBL" id="BMMN01000001">
    <property type="protein sequence ID" value="GGN99469.1"/>
    <property type="molecule type" value="Genomic_DNA"/>
</dbReference>
<dbReference type="PANTHER" id="PTHR43364:SF6">
    <property type="entry name" value="OXIDOREDUCTASE-RELATED"/>
    <property type="match status" value="1"/>
</dbReference>
<accession>A0A8H9GVX6</accession>
<dbReference type="InterPro" id="IPR050523">
    <property type="entry name" value="AKR_Detox_Biosynth"/>
</dbReference>